<dbReference type="GO" id="GO:0004340">
    <property type="term" value="F:glucokinase activity"/>
    <property type="evidence" value="ECO:0007669"/>
    <property type="project" value="UniProtKB-UniRule"/>
</dbReference>
<keyword evidence="3" id="KW-0963">Cytoplasm</keyword>
<comment type="catalytic activity">
    <reaction evidence="3">
        <text>D-glucose + ATP = D-glucose 6-phosphate + ADP + H(+)</text>
        <dbReference type="Rhea" id="RHEA:17825"/>
        <dbReference type="ChEBI" id="CHEBI:4167"/>
        <dbReference type="ChEBI" id="CHEBI:15378"/>
        <dbReference type="ChEBI" id="CHEBI:30616"/>
        <dbReference type="ChEBI" id="CHEBI:61548"/>
        <dbReference type="ChEBI" id="CHEBI:456216"/>
        <dbReference type="EC" id="2.7.1.2"/>
    </reaction>
</comment>
<reference evidence="6" key="1">
    <citation type="submission" date="2018-02" db="EMBL/GenBank/DDBJ databases">
        <authorList>
            <person name="Hausmann B."/>
        </authorList>
    </citation>
    <scope>NUCLEOTIDE SEQUENCE [LARGE SCALE GENOMIC DNA]</scope>
    <source>
        <strain evidence="6">Peat soil MAG SbA5</strain>
    </source>
</reference>
<evidence type="ECO:0000256" key="2">
    <source>
        <dbReference type="ARBA" id="ARBA00022777"/>
    </source>
</evidence>
<name>A0A2N9L5I2_9BACT</name>
<organism evidence="5 6">
    <name type="scientific">Candidatus Sulfuritelmatomonas gaucii</name>
    <dbReference type="NCBI Taxonomy" id="2043161"/>
    <lineage>
        <taxon>Bacteria</taxon>
        <taxon>Pseudomonadati</taxon>
        <taxon>Acidobacteriota</taxon>
        <taxon>Terriglobia</taxon>
        <taxon>Terriglobales</taxon>
        <taxon>Acidobacteriaceae</taxon>
        <taxon>Candidatus Sulfuritelmatomonas</taxon>
    </lineage>
</organism>
<dbReference type="Gene3D" id="3.40.367.20">
    <property type="match status" value="1"/>
</dbReference>
<evidence type="ECO:0000256" key="4">
    <source>
        <dbReference type="RuleBase" id="RU004046"/>
    </source>
</evidence>
<dbReference type="InterPro" id="IPR043129">
    <property type="entry name" value="ATPase_NBD"/>
</dbReference>
<evidence type="ECO:0000256" key="3">
    <source>
        <dbReference type="HAMAP-Rule" id="MF_00524"/>
    </source>
</evidence>
<keyword evidence="2 3" id="KW-0418">Kinase</keyword>
<dbReference type="GO" id="GO:0006096">
    <property type="term" value="P:glycolytic process"/>
    <property type="evidence" value="ECO:0007669"/>
    <property type="project" value="UniProtKB-UniRule"/>
</dbReference>
<evidence type="ECO:0000313" key="5">
    <source>
        <dbReference type="EMBL" id="SPE18566.1"/>
    </source>
</evidence>
<keyword evidence="3" id="KW-0324">Glycolysis</keyword>
<proteinExistence type="inferred from homology"/>
<evidence type="ECO:0000256" key="1">
    <source>
        <dbReference type="ARBA" id="ARBA00022679"/>
    </source>
</evidence>
<sequence length="339" mass="37053">MILAGDVGGTKVHLALFDFTDGNLKHARDKIFPAKEYAGLEEIVKEFVLAEKVTAACFGVPGPVREGRLRLTNLPWTLDSRELARNLKIDYVFLINDLQANGYGIAELEADQIYTLSEGDARQVGNRALISAGTGLGEAFLIWDGRDYVPYPSEGGHSDFAPRSEEEIDLLRFLRQKYNGRISFERAVSGQGLTNIYEFLRDARGLEEPAWLAERMRTDDPNAVITESAMKAKSQLCEKTLDMFVSAYGAEAGNLALKILSVGGLYVGGGIAPRILDKLKDGTFMKAFTDKGRMAQLLVNIPVRVILESRTALIGAAAYAEARAAELSGISPRAASVKF</sequence>
<dbReference type="PANTHER" id="PTHR47363:SF1">
    <property type="entry name" value="GLUCOKINASE"/>
    <property type="match status" value="1"/>
</dbReference>
<dbReference type="PANTHER" id="PTHR47363">
    <property type="entry name" value="GLUCOKINASE"/>
    <property type="match status" value="1"/>
</dbReference>
<evidence type="ECO:0000313" key="6">
    <source>
        <dbReference type="Proteomes" id="UP000239735"/>
    </source>
</evidence>
<feature type="binding site" evidence="3">
    <location>
        <begin position="5"/>
        <end position="10"/>
    </location>
    <ligand>
        <name>ATP</name>
        <dbReference type="ChEBI" id="CHEBI:30616"/>
    </ligand>
</feature>
<dbReference type="EC" id="2.7.1.2" evidence="3"/>
<dbReference type="CDD" id="cd24008">
    <property type="entry name" value="ASKHA_NBD_GLK"/>
    <property type="match status" value="1"/>
</dbReference>
<dbReference type="InterPro" id="IPR003836">
    <property type="entry name" value="Glucokinase"/>
</dbReference>
<dbReference type="GO" id="GO:0005737">
    <property type="term" value="C:cytoplasm"/>
    <property type="evidence" value="ECO:0007669"/>
    <property type="project" value="UniProtKB-SubCell"/>
</dbReference>
<dbReference type="Pfam" id="PF02685">
    <property type="entry name" value="Glucokinase"/>
    <property type="match status" value="1"/>
</dbReference>
<keyword evidence="1 3" id="KW-0808">Transferase</keyword>
<keyword evidence="3" id="KW-0547">Nucleotide-binding</keyword>
<protein>
    <recommendedName>
        <fullName evidence="3">Glucokinase</fullName>
        <ecNumber evidence="3">2.7.1.2</ecNumber>
    </recommendedName>
    <alternativeName>
        <fullName evidence="3">Glucose kinase</fullName>
    </alternativeName>
</protein>
<keyword evidence="3" id="KW-0067">ATP-binding</keyword>
<dbReference type="AlphaFoldDB" id="A0A2N9L5I2"/>
<gene>
    <name evidence="3 5" type="primary">glk</name>
    <name evidence="5" type="ORF">SBA5_160050</name>
</gene>
<dbReference type="NCBIfam" id="TIGR00749">
    <property type="entry name" value="glk"/>
    <property type="match status" value="1"/>
</dbReference>
<dbReference type="SUPFAM" id="SSF53067">
    <property type="entry name" value="Actin-like ATPase domain"/>
    <property type="match status" value="1"/>
</dbReference>
<dbReference type="HAMAP" id="MF_00524">
    <property type="entry name" value="Glucokinase"/>
    <property type="match status" value="1"/>
</dbReference>
<accession>A0A2N9L5I2</accession>
<dbReference type="Proteomes" id="UP000239735">
    <property type="component" value="Unassembled WGS sequence"/>
</dbReference>
<dbReference type="EMBL" id="OKRB01000068">
    <property type="protein sequence ID" value="SPE18566.1"/>
    <property type="molecule type" value="Genomic_DNA"/>
</dbReference>
<dbReference type="Gene3D" id="3.30.420.40">
    <property type="match status" value="1"/>
</dbReference>
<dbReference type="OrthoDB" id="257751at2"/>
<comment type="subcellular location">
    <subcellularLocation>
        <location evidence="3">Cytoplasm</location>
    </subcellularLocation>
</comment>
<dbReference type="GO" id="GO:0005536">
    <property type="term" value="F:D-glucose binding"/>
    <property type="evidence" value="ECO:0007669"/>
    <property type="project" value="InterPro"/>
</dbReference>
<comment type="similarity">
    <text evidence="3 4">Belongs to the bacterial glucokinase family.</text>
</comment>
<dbReference type="GO" id="GO:0005524">
    <property type="term" value="F:ATP binding"/>
    <property type="evidence" value="ECO:0007669"/>
    <property type="project" value="UniProtKB-UniRule"/>
</dbReference>